<sequence>MTFFQKKKLKGVKNWTKQLMEFCTKANLNLGECNIHVETVHTFLKKDDKELDANFFKEAYNQTSDEIYQTFDVEIEPKEFDFSKVSFSFSYRRLEATMTLEEGLLIDSHENYIPQFVDYIIGFLIQKETIITSTEQIKLRLEKILHENFKPPCMVMEAKHFTFLRAKASLKNKGFTNLLEEKWCKENNKPAFQNALYAVSDGDHIGFYLKDSITTSGRNLRGEFIDMRNLHLNTPKHNGKQDMHESESGTFSYKSPPEAGAGIKKTEEGQVVKYEAQGNGIIEFAESGLRLIDIGTFQQVSKTNCILGGVEKGVEVDIDCPDKSKDAVQTGAAIEAEVVNIKGTVGEKVVIKAKKLTINGQTHQSAILYAEEANINIHKGVLYTSEADIDKLEGGKVYGSNINILDAQGAKVVGNQIVISKLHSNTDIKFCEKLHLKAIHGNDNKVSFDVFADFDKREKLSTIIALDVLLKSNINARVSFCKALADKLHQIKPVIENLKPVIERSKKEGFELDPETKKTFGFYVLLLRQIKEQKDIATQLQNIRTANTQSGRHIEQTLMEAKITTESSWKDNNQIILTHRFPPSTQKIFTQDSDMFEIVIDDQGNLDKIQQ</sequence>
<gene>
    <name evidence="2" type="ORF">CQA53_07805</name>
</gene>
<dbReference type="RefSeq" id="WP_115543446.1">
    <property type="nucleotide sequence ID" value="NZ_NXLQ01000019.1"/>
</dbReference>
<accession>A0A3D8II30</accession>
<comment type="caution">
    <text evidence="2">The sequence shown here is derived from an EMBL/GenBank/DDBJ whole genome shotgun (WGS) entry which is preliminary data.</text>
</comment>
<dbReference type="EMBL" id="NXLQ01000019">
    <property type="protein sequence ID" value="RDU64221.1"/>
    <property type="molecule type" value="Genomic_DNA"/>
</dbReference>
<name>A0A3D8II30_9HELI</name>
<evidence type="ECO:0000256" key="1">
    <source>
        <dbReference type="SAM" id="MobiDB-lite"/>
    </source>
</evidence>
<dbReference type="OrthoDB" id="5353360at2"/>
<evidence type="ECO:0008006" key="4">
    <source>
        <dbReference type="Google" id="ProtNLM"/>
    </source>
</evidence>
<dbReference type="AlphaFoldDB" id="A0A3D8II30"/>
<proteinExistence type="predicted"/>
<evidence type="ECO:0000313" key="3">
    <source>
        <dbReference type="Proteomes" id="UP000256379"/>
    </source>
</evidence>
<evidence type="ECO:0000313" key="2">
    <source>
        <dbReference type="EMBL" id="RDU64221.1"/>
    </source>
</evidence>
<keyword evidence="3" id="KW-1185">Reference proteome</keyword>
<reference evidence="2 3" key="1">
    <citation type="submission" date="2018-04" db="EMBL/GenBank/DDBJ databases">
        <title>Novel Campyloabacter and Helicobacter Species and Strains.</title>
        <authorList>
            <person name="Mannion A.J."/>
            <person name="Shen Z."/>
            <person name="Fox J.G."/>
        </authorList>
    </citation>
    <scope>NUCLEOTIDE SEQUENCE [LARGE SCALE GENOMIC DNA]</scope>
    <source>
        <strain evidence="2 3">MIT 17-337</strain>
    </source>
</reference>
<feature type="region of interest" description="Disordered" evidence="1">
    <location>
        <begin position="238"/>
        <end position="262"/>
    </location>
</feature>
<protein>
    <recommendedName>
        <fullName evidence="4">DUF342 domain-containing protein</fullName>
    </recommendedName>
</protein>
<dbReference type="Proteomes" id="UP000256379">
    <property type="component" value="Unassembled WGS sequence"/>
</dbReference>
<organism evidence="2 3">
    <name type="scientific">Helicobacter didelphidarum</name>
    <dbReference type="NCBI Taxonomy" id="2040648"/>
    <lineage>
        <taxon>Bacteria</taxon>
        <taxon>Pseudomonadati</taxon>
        <taxon>Campylobacterota</taxon>
        <taxon>Epsilonproteobacteria</taxon>
        <taxon>Campylobacterales</taxon>
        <taxon>Helicobacteraceae</taxon>
        <taxon>Helicobacter</taxon>
    </lineage>
</organism>